<dbReference type="AlphaFoldDB" id="A0A7L5BNK7"/>
<keyword evidence="1" id="KW-0732">Signal</keyword>
<dbReference type="KEGG" id="roy:G3A56_21855"/>
<proteinExistence type="predicted"/>
<gene>
    <name evidence="2" type="ORF">G3A56_21855</name>
</gene>
<evidence type="ECO:0000256" key="1">
    <source>
        <dbReference type="SAM" id="SignalP"/>
    </source>
</evidence>
<dbReference type="Proteomes" id="UP000464865">
    <property type="component" value="Chromosome M15-12"/>
</dbReference>
<keyword evidence="3" id="KW-1185">Reference proteome</keyword>
<reference evidence="2 3" key="1">
    <citation type="submission" date="2020-02" db="EMBL/GenBank/DDBJ databases">
        <title>Plant-Promoting Endophytic Bacterium Rhizobium oryzihabitans sp. nov., Isolated from the Root of Rice.</title>
        <authorList>
            <person name="zhao J."/>
            <person name="Zhang G."/>
        </authorList>
    </citation>
    <scope>NUCLEOTIDE SEQUENCE [LARGE SCALE GENOMIC DNA]</scope>
    <source>
        <strain evidence="2 3">M15</strain>
    </source>
</reference>
<evidence type="ECO:0000313" key="2">
    <source>
        <dbReference type="EMBL" id="QIB40504.1"/>
    </source>
</evidence>
<protein>
    <recommendedName>
        <fullName evidence="4">Lipoprotein</fullName>
    </recommendedName>
</protein>
<feature type="chain" id="PRO_5029565249" description="Lipoprotein" evidence="1">
    <location>
        <begin position="22"/>
        <end position="129"/>
    </location>
</feature>
<feature type="signal peptide" evidence="1">
    <location>
        <begin position="1"/>
        <end position="21"/>
    </location>
</feature>
<name>A0A7L5BNK7_9HYPH</name>
<dbReference type="InterPro" id="IPR014558">
    <property type="entry name" value="UCP029720"/>
</dbReference>
<dbReference type="PANTHER" id="PTHR39335">
    <property type="entry name" value="BLL4220 PROTEIN"/>
    <property type="match status" value="1"/>
</dbReference>
<dbReference type="PANTHER" id="PTHR39335:SF1">
    <property type="entry name" value="BLL4220 PROTEIN"/>
    <property type="match status" value="1"/>
</dbReference>
<dbReference type="GO" id="GO:0043448">
    <property type="term" value="P:alkane catabolic process"/>
    <property type="evidence" value="ECO:0007669"/>
    <property type="project" value="TreeGrafter"/>
</dbReference>
<accession>A0A7L5BNK7</accession>
<evidence type="ECO:0000313" key="3">
    <source>
        <dbReference type="Proteomes" id="UP000464865"/>
    </source>
</evidence>
<evidence type="ECO:0008006" key="4">
    <source>
        <dbReference type="Google" id="ProtNLM"/>
    </source>
</evidence>
<dbReference type="RefSeq" id="WP_082185187.1">
    <property type="nucleotide sequence ID" value="NZ_CP048635.1"/>
</dbReference>
<dbReference type="InterPro" id="IPR005297">
    <property type="entry name" value="Lipoprotein_repeat"/>
</dbReference>
<dbReference type="Pfam" id="PF03640">
    <property type="entry name" value="Lipoprotein_15"/>
    <property type="match status" value="2"/>
</dbReference>
<organism evidence="2 3">
    <name type="scientific">Rhizobium oryzihabitans</name>
    <dbReference type="NCBI Taxonomy" id="2267833"/>
    <lineage>
        <taxon>Bacteria</taxon>
        <taxon>Pseudomonadati</taxon>
        <taxon>Pseudomonadota</taxon>
        <taxon>Alphaproteobacteria</taxon>
        <taxon>Hyphomicrobiales</taxon>
        <taxon>Rhizobiaceae</taxon>
        <taxon>Rhizobium/Agrobacterium group</taxon>
        <taxon>Rhizobium</taxon>
    </lineage>
</organism>
<dbReference type="EMBL" id="CP048635">
    <property type="protein sequence ID" value="QIB40504.1"/>
    <property type="molecule type" value="Genomic_DNA"/>
</dbReference>
<dbReference type="PIRSF" id="PIRSF029720">
    <property type="entry name" value="UCP029720"/>
    <property type="match status" value="1"/>
</dbReference>
<sequence length="129" mass="13779">MRVDHFVLVGTLALISTVALAEPYAGGAVVETATAKGTILTDAKGMTLYTFDKDADGSSACYDACAKKWPPLAASKTDKADGDYKPIARKDGTMQWSHDGKPLYRWQMDKKPGDVTGDGVGGVWHVAKE</sequence>